<organism evidence="2 3">
    <name type="scientific">Armillaria novae-zelandiae</name>
    <dbReference type="NCBI Taxonomy" id="153914"/>
    <lineage>
        <taxon>Eukaryota</taxon>
        <taxon>Fungi</taxon>
        <taxon>Dikarya</taxon>
        <taxon>Basidiomycota</taxon>
        <taxon>Agaricomycotina</taxon>
        <taxon>Agaricomycetes</taxon>
        <taxon>Agaricomycetidae</taxon>
        <taxon>Agaricales</taxon>
        <taxon>Marasmiineae</taxon>
        <taxon>Physalacriaceae</taxon>
        <taxon>Armillaria</taxon>
    </lineage>
</organism>
<feature type="transmembrane region" description="Helical" evidence="1">
    <location>
        <begin position="605"/>
        <end position="632"/>
    </location>
</feature>
<protein>
    <submittedName>
        <fullName evidence="2">Uncharacterized protein</fullName>
    </submittedName>
</protein>
<feature type="transmembrane region" description="Helical" evidence="1">
    <location>
        <begin position="82"/>
        <end position="108"/>
    </location>
</feature>
<comment type="caution">
    <text evidence="2">The sequence shown here is derived from an EMBL/GenBank/DDBJ whole genome shotgun (WGS) entry which is preliminary data.</text>
</comment>
<keyword evidence="1" id="KW-0472">Membrane</keyword>
<accession>A0AA39UAU3</accession>
<sequence length="742" mass="81306">MDITNVLSDNHLAEAESTALHRFRFYIRLSCLHPSDNRMTASYPPLHIAPLPSVDSSGVSLLDDYENSKPETRISYGGRRRISIAVVAPGILIFIASAGLASALLIWLQSHRVKDHISHEEPYFVNAIVAIEGTSAPHRLDDGSLESDTTMYGLAISAVSAQLVALTVPFLLGLLGYRLASMWIIAQENERQGSMPTAAQYGLLVKLCGSANLFSAYETMRYLKRGRERRSRAPSSLILALTILVLAIFLNYLLSAADLWLHTTANTFLYTSITEIGSESLPAIGTNINLTICPGPTVSLRLQFTSSSTDNQNYSNCAHFATQSATNPVNRWGNTGMIAEGLAAVQNSSSVSRSVMVDDMALLVPSTIPDNVDNVTFNSFGLVSQCQPVVDCLVDPESMRPSILYCPSFNPPYNISSLADPSDPSYNSIDLLNLTNNGWSPDGGYPLDSVLNPYGGRIIFFWPDNADDTVFPPDPTLAGWYYRGVDFTSMYWYMSTCKIAAYNVSLSYSTLDGKNGYTVVDRVLSNFNTTSALFAAFDSAYQRNLVDYLKTTLRTSLTLSTETFNTVLSRNMSYAAMGLASPLFERDVSTGGNAIVMKSASRYPLAPLSTILGILYTYAFLALVVTASSVMLSSREIVYTKDDGKEHRVTTIELVQLRLTNALVSIAERFADPARPELLLKTSAVDMFHEHPHAERLGVVMADYEGEDGEGVVRRTQSLRVEGVQRRLTKLSSSTMTVVETV</sequence>
<reference evidence="2" key="1">
    <citation type="submission" date="2023-06" db="EMBL/GenBank/DDBJ databases">
        <authorList>
            <consortium name="Lawrence Berkeley National Laboratory"/>
            <person name="Ahrendt S."/>
            <person name="Sahu N."/>
            <person name="Indic B."/>
            <person name="Wong-Bajracharya J."/>
            <person name="Merenyi Z."/>
            <person name="Ke H.-M."/>
            <person name="Monk M."/>
            <person name="Kocsube S."/>
            <person name="Drula E."/>
            <person name="Lipzen A."/>
            <person name="Balint B."/>
            <person name="Henrissat B."/>
            <person name="Andreopoulos B."/>
            <person name="Martin F.M."/>
            <person name="Harder C.B."/>
            <person name="Rigling D."/>
            <person name="Ford K.L."/>
            <person name="Foster G.D."/>
            <person name="Pangilinan J."/>
            <person name="Papanicolaou A."/>
            <person name="Barry K."/>
            <person name="LaButti K."/>
            <person name="Viragh M."/>
            <person name="Koriabine M."/>
            <person name="Yan M."/>
            <person name="Riley R."/>
            <person name="Champramary S."/>
            <person name="Plett K.L."/>
            <person name="Tsai I.J."/>
            <person name="Slot J."/>
            <person name="Sipos G."/>
            <person name="Plett J."/>
            <person name="Nagy L.G."/>
            <person name="Grigoriev I.V."/>
        </authorList>
    </citation>
    <scope>NUCLEOTIDE SEQUENCE</scope>
    <source>
        <strain evidence="2">ICMP 16352</strain>
    </source>
</reference>
<feature type="transmembrane region" description="Helical" evidence="1">
    <location>
        <begin position="237"/>
        <end position="254"/>
    </location>
</feature>
<keyword evidence="1" id="KW-0812">Transmembrane</keyword>
<proteinExistence type="predicted"/>
<keyword evidence="1" id="KW-1133">Transmembrane helix</keyword>
<evidence type="ECO:0000313" key="3">
    <source>
        <dbReference type="Proteomes" id="UP001175227"/>
    </source>
</evidence>
<keyword evidence="3" id="KW-1185">Reference proteome</keyword>
<feature type="transmembrane region" description="Helical" evidence="1">
    <location>
        <begin position="151"/>
        <end position="177"/>
    </location>
</feature>
<gene>
    <name evidence="2" type="ORF">IW261DRAFT_827278</name>
</gene>
<dbReference type="AlphaFoldDB" id="A0AA39UAU3"/>
<name>A0AA39UAU3_9AGAR</name>
<evidence type="ECO:0000256" key="1">
    <source>
        <dbReference type="SAM" id="Phobius"/>
    </source>
</evidence>
<dbReference type="Proteomes" id="UP001175227">
    <property type="component" value="Unassembled WGS sequence"/>
</dbReference>
<dbReference type="EMBL" id="JAUEPR010000045">
    <property type="protein sequence ID" value="KAK0471930.1"/>
    <property type="molecule type" value="Genomic_DNA"/>
</dbReference>
<evidence type="ECO:0000313" key="2">
    <source>
        <dbReference type="EMBL" id="KAK0471930.1"/>
    </source>
</evidence>